<evidence type="ECO:0000313" key="4">
    <source>
        <dbReference type="Proteomes" id="UP000295645"/>
    </source>
</evidence>
<dbReference type="AlphaFoldDB" id="A0A4R3YZ74"/>
<name>A0A4R3YZ74_9GAMM</name>
<evidence type="ECO:0000313" key="3">
    <source>
        <dbReference type="EMBL" id="TCV97188.1"/>
    </source>
</evidence>
<keyword evidence="2" id="KW-0732">Signal</keyword>
<feature type="compositionally biased region" description="Low complexity" evidence="1">
    <location>
        <begin position="41"/>
        <end position="67"/>
    </location>
</feature>
<dbReference type="RefSeq" id="WP_132141270.1">
    <property type="nucleotide sequence ID" value="NZ_SMCS01000001.1"/>
</dbReference>
<comment type="caution">
    <text evidence="3">The sequence shown here is derived from an EMBL/GenBank/DDBJ whole genome shotgun (WGS) entry which is preliminary data.</text>
</comment>
<dbReference type="OrthoDB" id="5952783at2"/>
<protein>
    <submittedName>
        <fullName evidence="3">Uncharacterized protein</fullName>
    </submittedName>
</protein>
<evidence type="ECO:0000256" key="2">
    <source>
        <dbReference type="SAM" id="SignalP"/>
    </source>
</evidence>
<keyword evidence="4" id="KW-1185">Reference proteome</keyword>
<dbReference type="EMBL" id="SMCS01000001">
    <property type="protein sequence ID" value="TCV97188.1"/>
    <property type="molecule type" value="Genomic_DNA"/>
</dbReference>
<evidence type="ECO:0000256" key="1">
    <source>
        <dbReference type="SAM" id="MobiDB-lite"/>
    </source>
</evidence>
<proteinExistence type="predicted"/>
<reference evidence="3 4" key="1">
    <citation type="submission" date="2019-03" db="EMBL/GenBank/DDBJ databases">
        <title>Above-ground endophytic microbial communities from plants in different locations in the United States.</title>
        <authorList>
            <person name="Frank C."/>
        </authorList>
    </citation>
    <scope>NUCLEOTIDE SEQUENCE [LARGE SCALE GENOMIC DNA]</scope>
    <source>
        <strain evidence="3 4">LP_13_YM</strain>
    </source>
</reference>
<organism evidence="3 4">
    <name type="scientific">Luteibacter rhizovicinus</name>
    <dbReference type="NCBI Taxonomy" id="242606"/>
    <lineage>
        <taxon>Bacteria</taxon>
        <taxon>Pseudomonadati</taxon>
        <taxon>Pseudomonadota</taxon>
        <taxon>Gammaproteobacteria</taxon>
        <taxon>Lysobacterales</taxon>
        <taxon>Rhodanobacteraceae</taxon>
        <taxon>Luteibacter</taxon>
    </lineage>
</organism>
<feature type="signal peptide" evidence="2">
    <location>
        <begin position="1"/>
        <end position="22"/>
    </location>
</feature>
<dbReference type="PROSITE" id="PS51257">
    <property type="entry name" value="PROKAR_LIPOPROTEIN"/>
    <property type="match status" value="1"/>
</dbReference>
<dbReference type="Proteomes" id="UP000295645">
    <property type="component" value="Unassembled WGS sequence"/>
</dbReference>
<accession>A0A4R3YZ74</accession>
<feature type="chain" id="PRO_5020470491" evidence="2">
    <location>
        <begin position="23"/>
        <end position="161"/>
    </location>
</feature>
<feature type="region of interest" description="Disordered" evidence="1">
    <location>
        <begin position="41"/>
        <end position="77"/>
    </location>
</feature>
<gene>
    <name evidence="3" type="ORF">EC912_101183</name>
</gene>
<sequence>MNNPIARLVPLAFCALALAACADHKAKPATKTVTTTSTTVVPAAPATSTHTTSGGTKTTSTTPRTSRQASANNAPLPENTGIAACDEYLASYKSCHLAAGIYKSGDIETRYEDMRTSLLRQSQDPDMRDQLSARCTSLASQLKQALHGKSCTDAPAPASTR</sequence>